<protein>
    <submittedName>
        <fullName evidence="3">Efflux transporter outer membrane subunit</fullName>
    </submittedName>
</protein>
<reference evidence="3" key="1">
    <citation type="journal article" date="2021" name="PeerJ">
        <title>Extensive microbial diversity within the chicken gut microbiome revealed by metagenomics and culture.</title>
        <authorList>
            <person name="Gilroy R."/>
            <person name="Ravi A."/>
            <person name="Getino M."/>
            <person name="Pursley I."/>
            <person name="Horton D.L."/>
            <person name="Alikhan N.F."/>
            <person name="Baker D."/>
            <person name="Gharbi K."/>
            <person name="Hall N."/>
            <person name="Watson M."/>
            <person name="Adriaenssens E.M."/>
            <person name="Foster-Nyarko E."/>
            <person name="Jarju S."/>
            <person name="Secka A."/>
            <person name="Antonio M."/>
            <person name="Oren A."/>
            <person name="Chaudhuri R.R."/>
            <person name="La Ragione R."/>
            <person name="Hildebrand F."/>
            <person name="Pallen M.J."/>
        </authorList>
    </citation>
    <scope>NUCLEOTIDE SEQUENCE</scope>
    <source>
        <strain evidence="3">ChiHjej11B10-19426</strain>
    </source>
</reference>
<dbReference type="EMBL" id="DXCC01000017">
    <property type="protein sequence ID" value="HIZ15288.1"/>
    <property type="molecule type" value="Genomic_DNA"/>
</dbReference>
<evidence type="ECO:0000256" key="2">
    <source>
        <dbReference type="RuleBase" id="RU362097"/>
    </source>
</evidence>
<comment type="similarity">
    <text evidence="1 2">Belongs to the outer membrane factor (OMF) (TC 1.B.17) family.</text>
</comment>
<dbReference type="GO" id="GO:0015562">
    <property type="term" value="F:efflux transmembrane transporter activity"/>
    <property type="evidence" value="ECO:0007669"/>
    <property type="project" value="InterPro"/>
</dbReference>
<keyword evidence="2" id="KW-0812">Transmembrane</keyword>
<keyword evidence="2" id="KW-0564">Palmitate</keyword>
<dbReference type="PROSITE" id="PS51257">
    <property type="entry name" value="PROKAR_LIPOPROTEIN"/>
    <property type="match status" value="1"/>
</dbReference>
<evidence type="ECO:0000256" key="1">
    <source>
        <dbReference type="ARBA" id="ARBA00007613"/>
    </source>
</evidence>
<dbReference type="AlphaFoldDB" id="A0A9D2DE52"/>
<dbReference type="Pfam" id="PF02321">
    <property type="entry name" value="OEP"/>
    <property type="match status" value="2"/>
</dbReference>
<dbReference type="InterPro" id="IPR003423">
    <property type="entry name" value="OMP_efflux"/>
</dbReference>
<dbReference type="SUPFAM" id="SSF56954">
    <property type="entry name" value="Outer membrane efflux proteins (OEP)"/>
    <property type="match status" value="1"/>
</dbReference>
<keyword evidence="2" id="KW-0472">Membrane</keyword>
<dbReference type="InterPro" id="IPR010131">
    <property type="entry name" value="MdtP/NodT-like"/>
</dbReference>
<dbReference type="Proteomes" id="UP000824014">
    <property type="component" value="Unassembled WGS sequence"/>
</dbReference>
<dbReference type="PANTHER" id="PTHR30203:SF33">
    <property type="entry name" value="BLR4455 PROTEIN"/>
    <property type="match status" value="1"/>
</dbReference>
<dbReference type="GO" id="GO:0005886">
    <property type="term" value="C:plasma membrane"/>
    <property type="evidence" value="ECO:0007669"/>
    <property type="project" value="UniProtKB-SubCell"/>
</dbReference>
<comment type="subcellular location">
    <subcellularLocation>
        <location evidence="2">Cell membrane</location>
        <topology evidence="2">Lipid-anchor</topology>
    </subcellularLocation>
</comment>
<dbReference type="Gene3D" id="2.20.200.10">
    <property type="entry name" value="Outer membrane efflux proteins (OEP)"/>
    <property type="match status" value="1"/>
</dbReference>
<dbReference type="NCBIfam" id="TIGR01845">
    <property type="entry name" value="outer_NodT"/>
    <property type="match status" value="1"/>
</dbReference>
<comment type="caution">
    <text evidence="3">The sequence shown here is derived from an EMBL/GenBank/DDBJ whole genome shotgun (WGS) entry which is preliminary data.</text>
</comment>
<organism evidence="3 4">
    <name type="scientific">Candidatus Tidjanibacter faecipullorum</name>
    <dbReference type="NCBI Taxonomy" id="2838766"/>
    <lineage>
        <taxon>Bacteria</taxon>
        <taxon>Pseudomonadati</taxon>
        <taxon>Bacteroidota</taxon>
        <taxon>Bacteroidia</taxon>
        <taxon>Bacteroidales</taxon>
        <taxon>Rikenellaceae</taxon>
        <taxon>Tidjanibacter</taxon>
    </lineage>
</organism>
<evidence type="ECO:0000313" key="3">
    <source>
        <dbReference type="EMBL" id="HIZ15288.1"/>
    </source>
</evidence>
<keyword evidence="2" id="KW-1134">Transmembrane beta strand</keyword>
<proteinExistence type="inferred from homology"/>
<evidence type="ECO:0000313" key="4">
    <source>
        <dbReference type="Proteomes" id="UP000824014"/>
    </source>
</evidence>
<dbReference type="PANTHER" id="PTHR30203">
    <property type="entry name" value="OUTER MEMBRANE CATION EFFLUX PROTEIN"/>
    <property type="match status" value="1"/>
</dbReference>
<reference evidence="3" key="2">
    <citation type="submission" date="2021-04" db="EMBL/GenBank/DDBJ databases">
        <authorList>
            <person name="Gilroy R."/>
        </authorList>
    </citation>
    <scope>NUCLEOTIDE SEQUENCE</scope>
    <source>
        <strain evidence="3">ChiHjej11B10-19426</strain>
    </source>
</reference>
<name>A0A9D2DE52_9BACT</name>
<accession>A0A9D2DE52</accession>
<keyword evidence="2" id="KW-0449">Lipoprotein</keyword>
<sequence length="485" mass="54122">MKRGFFHNALKIASYAAVALTMASCVLGKKYQSPDLHLPDRIAGATEAESNDSLLFADMKWWEVYADTTLQHLISATLENNKDLVIAAERVQELAQLRRIDNAAMLPAIGADIYAEPEWENYGGDNPKASPEYNATLTFSWELDLWGRLRWERRKSIAEYLASVEAQRALQMTLVAEVAQAYFELVALDNELAIVRQTLATREEGVRQARLRFESGLTSETSYQQSKVELASTATLVPELIQQVAAKEHEIALLAGRYPSPVERAGFDSSERLPDHLPVGLPSELLRRRPDVREAEQALMAANAAMGVAYTDRFPRIRLTGDYGLQSDVVQTILRSPYAIINGDLLAPLFAFNAKRAKYRAAQHAYKQEVARYEKTVLTVFQEASDAIVRYNSAREARELKKNLEQASLKYVELARLQYINGVINYLDLLDAQRKYFDAQIGFSNAVRDEYIALVLLYKALGGGWGQMMPEEAAAGGTASGTVAE</sequence>
<dbReference type="Gene3D" id="1.20.1600.10">
    <property type="entry name" value="Outer membrane efflux proteins (OEP)"/>
    <property type="match status" value="1"/>
</dbReference>
<gene>
    <name evidence="3" type="ORF">H9816_05200</name>
</gene>